<feature type="domain" description="Protein kinase" evidence="17">
    <location>
        <begin position="868"/>
        <end position="1088"/>
    </location>
</feature>
<sequence length="1088" mass="124921">MKYSRRTEGQIPVFPKGLGIHFYLPDVSPLEFFKGDYRTEDLCTDGAKKCNISPLCHNLFALYDEGRNIWYPPNHTFEVDENTAIKLHYRMRYYFTNWHGTNENESPVWRHSLNKQKNGYGPQQTPEGTPLLDASSLEYLFAQGQYDFVRSLAPVRSPRTDQEVHEIENECLGMAVLAISHHAIQKMIPLPGLAGEISYKRYIPETLNKTIKQRNFLTRIRINNVFKSFLKEFSNKTISDSNVSMHDLKVKYLSTLETLTKHFGSEIYETSMLQICAENEKSLSKHFGGADLPLYEVQVAGNVGIQWRLKPPNTVTFAKEKNKSRKNKMESRNKKDKNKDLVNEGWTLFSDFYEITHIVIKEATVTIYKQDNKKMELELAFRDEALSFVALVDGYFRLTVDAHHYLCTDVAPPSVVLNLQNSCHGPICTDYAIHKLKLEGNEDGMYVLRWSCTDYNNILMTVACSENDVSDPNGGLRLNKQYKNFQLGVSDEGFRLCGTETYYQSLKDLMEHLSGQILRTDSVSFQLRRCCPPQPREISNLLVVMKNRALDSQQTANNYNLSQLSFHRIRKEEIIQEEHLGQGTRTNIYAGILNYKNEEDSDGFYTGKEVKVVLKVLGSGHRDISLAFFETASMMRQVSHKHIVLLHGVCVRDLENIMVEELVQLGPLDLFMHRKSELLTTAWKFQVAKQLASALSYLEDKKLVHGNVCTKNILLAREGLDNEGGPFIKLSDPGIPITVLTREECVERIPWIAPECVENAESLSVAADKWSFGTTLWEICYNGEVPLKDKKLTEKERFYTAHCVLATPDCKELADLMKQCMNYDPKKRPFFRAIMRDINRLEEQNPDIVSGIVPKTDVDPTVFEKRFLKRIRDLGEGHFGKVELCRYDPEGDRTGELVAVKSLKPESNDEHRADLRREIDILKNLYHENIVKYKGICTEEGGRGITLIMEYLPSGSLKEYLPRNKHKINLKQQLKYGVQICRGMDYLGSLKYVHRDLAARNVLVENENIVKIGDFGLTKTIQTNKEYYTVKDDLDSPVFWYAPECLLQCKFYIASDVWSFGVTMYELLTYCASECSPMAVNNPFMIYT</sequence>
<dbReference type="InterPro" id="IPR041046">
    <property type="entry name" value="FERM_F2"/>
</dbReference>
<evidence type="ECO:0000256" key="6">
    <source>
        <dbReference type="ARBA" id="ARBA00022777"/>
    </source>
</evidence>
<keyword evidence="7 12" id="KW-0067">ATP-binding</keyword>
<dbReference type="Gene3D" id="3.30.505.10">
    <property type="entry name" value="SH2 domain"/>
    <property type="match status" value="1"/>
</dbReference>
<dbReference type="GO" id="GO:0060397">
    <property type="term" value="P:growth hormone receptor signaling pathway via JAK-STAT"/>
    <property type="evidence" value="ECO:0007669"/>
    <property type="project" value="TreeGrafter"/>
</dbReference>
<dbReference type="SUPFAM" id="SSF55550">
    <property type="entry name" value="SH2 domain"/>
    <property type="match status" value="1"/>
</dbReference>
<evidence type="ECO:0000256" key="4">
    <source>
        <dbReference type="ARBA" id="ARBA00022737"/>
    </source>
</evidence>
<dbReference type="InterPro" id="IPR020635">
    <property type="entry name" value="Tyr_kinase_cat_dom"/>
</dbReference>
<evidence type="ECO:0000256" key="14">
    <source>
        <dbReference type="PIRSR" id="PIRSR000636-2"/>
    </source>
</evidence>
<keyword evidence="5 12" id="KW-0547">Nucleotide-binding</keyword>
<protein>
    <recommendedName>
        <fullName evidence="12 16">Tyrosine-protein kinase</fullName>
        <ecNumber evidence="12 16">2.7.10.2</ecNumber>
    </recommendedName>
</protein>
<keyword evidence="4" id="KW-0677">Repeat</keyword>
<dbReference type="SUPFAM" id="SSF47031">
    <property type="entry name" value="Second domain of FERM"/>
    <property type="match status" value="1"/>
</dbReference>
<evidence type="ECO:0000256" key="10">
    <source>
        <dbReference type="ARBA" id="ARBA00023137"/>
    </source>
</evidence>
<comment type="catalytic activity">
    <reaction evidence="11 12 16">
        <text>L-tyrosyl-[protein] + ATP = O-phospho-L-tyrosyl-[protein] + ADP + H(+)</text>
        <dbReference type="Rhea" id="RHEA:10596"/>
        <dbReference type="Rhea" id="RHEA-COMP:10136"/>
        <dbReference type="Rhea" id="RHEA-COMP:20101"/>
        <dbReference type="ChEBI" id="CHEBI:15378"/>
        <dbReference type="ChEBI" id="CHEBI:30616"/>
        <dbReference type="ChEBI" id="CHEBI:46858"/>
        <dbReference type="ChEBI" id="CHEBI:61978"/>
        <dbReference type="ChEBI" id="CHEBI:456216"/>
        <dbReference type="EC" id="2.7.10.2"/>
    </reaction>
</comment>
<evidence type="ECO:0000256" key="3">
    <source>
        <dbReference type="ARBA" id="ARBA00022679"/>
    </source>
</evidence>
<dbReference type="Gene3D" id="1.10.510.10">
    <property type="entry name" value="Transferase(Phosphotransferase) domain 1"/>
    <property type="match status" value="2"/>
</dbReference>
<reference evidence="19 20" key="1">
    <citation type="submission" date="2019-01" db="EMBL/GenBank/DDBJ databases">
        <title>Draft Genome and Complete Hox-Cluster Characterization of the Sterlet Sturgeon (Acipenser ruthenus).</title>
        <authorList>
            <person name="Wei Q."/>
        </authorList>
    </citation>
    <scope>NUCLEOTIDE SEQUENCE [LARGE SCALE GENOMIC DNA]</scope>
    <source>
        <strain evidence="19">WHYD16114868_AA</strain>
        <tissue evidence="19">Blood</tissue>
    </source>
</reference>
<evidence type="ECO:0000256" key="2">
    <source>
        <dbReference type="ARBA" id="ARBA00022553"/>
    </source>
</evidence>
<evidence type="ECO:0000256" key="15">
    <source>
        <dbReference type="PROSITE-ProRule" id="PRU10141"/>
    </source>
</evidence>
<dbReference type="FunFam" id="1.10.510.10:FF:001512">
    <property type="entry name" value="Receptor tyrosine-protein kinase erbB-2"/>
    <property type="match status" value="1"/>
</dbReference>
<dbReference type="GO" id="GO:0007259">
    <property type="term" value="P:cell surface receptor signaling pathway via JAK-STAT"/>
    <property type="evidence" value="ECO:0007669"/>
    <property type="project" value="TreeGrafter"/>
</dbReference>
<dbReference type="GO" id="GO:0016020">
    <property type="term" value="C:membrane"/>
    <property type="evidence" value="ECO:0007669"/>
    <property type="project" value="InterPro"/>
</dbReference>
<dbReference type="PROSITE" id="PS00109">
    <property type="entry name" value="PROTEIN_KINASE_TYR"/>
    <property type="match status" value="1"/>
</dbReference>
<proteinExistence type="inferred from homology"/>
<comment type="subcellular location">
    <subcellularLocation>
        <location evidence="1">Endomembrane system</location>
    </subcellularLocation>
</comment>
<dbReference type="FunFam" id="3.30.200.20:FF:000135">
    <property type="entry name" value="Tyrosine-protein kinase"/>
    <property type="match status" value="1"/>
</dbReference>
<evidence type="ECO:0000256" key="12">
    <source>
        <dbReference type="PIRNR" id="PIRNR000636"/>
    </source>
</evidence>
<dbReference type="InterPro" id="IPR041155">
    <property type="entry name" value="FERM_F1"/>
</dbReference>
<evidence type="ECO:0000256" key="16">
    <source>
        <dbReference type="RuleBase" id="RU362096"/>
    </source>
</evidence>
<dbReference type="InterPro" id="IPR000719">
    <property type="entry name" value="Prot_kinase_dom"/>
</dbReference>
<evidence type="ECO:0000313" key="20">
    <source>
        <dbReference type="Proteomes" id="UP000289886"/>
    </source>
</evidence>
<dbReference type="InterPro" id="IPR035963">
    <property type="entry name" value="FERM_2"/>
</dbReference>
<feature type="binding site" evidence="14 15">
    <location>
        <position position="901"/>
    </location>
    <ligand>
        <name>ATP</name>
        <dbReference type="ChEBI" id="CHEBI:30616"/>
    </ligand>
</feature>
<dbReference type="SMART" id="SM00295">
    <property type="entry name" value="B41"/>
    <property type="match status" value="1"/>
</dbReference>
<dbReference type="Pfam" id="PF18377">
    <property type="entry name" value="FERM_F2"/>
    <property type="match status" value="1"/>
</dbReference>
<dbReference type="PRINTS" id="PR01823">
    <property type="entry name" value="JANUSKINASE"/>
</dbReference>
<dbReference type="InterPro" id="IPR016251">
    <property type="entry name" value="Tyr_kinase_non-rcpt_Jak/Tyk2"/>
</dbReference>
<feature type="domain" description="FERM" evidence="18">
    <location>
        <begin position="16"/>
        <end position="403"/>
    </location>
</feature>
<organism evidence="19 20">
    <name type="scientific">Acipenser ruthenus</name>
    <name type="common">Sterlet sturgeon</name>
    <dbReference type="NCBI Taxonomy" id="7906"/>
    <lineage>
        <taxon>Eukaryota</taxon>
        <taxon>Metazoa</taxon>
        <taxon>Chordata</taxon>
        <taxon>Craniata</taxon>
        <taxon>Vertebrata</taxon>
        <taxon>Euteleostomi</taxon>
        <taxon>Actinopterygii</taxon>
        <taxon>Chondrostei</taxon>
        <taxon>Acipenseriformes</taxon>
        <taxon>Acipenseridae</taxon>
        <taxon>Acipenser</taxon>
    </lineage>
</organism>
<dbReference type="SMART" id="SM00252">
    <property type="entry name" value="SH2"/>
    <property type="match status" value="1"/>
</dbReference>
<dbReference type="PRINTS" id="PR01824">
    <property type="entry name" value="JANUSKINASE1"/>
</dbReference>
<dbReference type="PIRSF" id="PIRSF000636">
    <property type="entry name" value="TyrPK_Jak"/>
    <property type="match status" value="1"/>
</dbReference>
<dbReference type="PROSITE" id="PS50011">
    <property type="entry name" value="PROTEIN_KINASE_DOM"/>
    <property type="match status" value="2"/>
</dbReference>
<dbReference type="GO" id="GO:0030182">
    <property type="term" value="P:neuron differentiation"/>
    <property type="evidence" value="ECO:0007669"/>
    <property type="project" value="UniProtKB-ARBA"/>
</dbReference>
<evidence type="ECO:0000256" key="9">
    <source>
        <dbReference type="ARBA" id="ARBA00023136"/>
    </source>
</evidence>
<evidence type="ECO:0000259" key="18">
    <source>
        <dbReference type="PROSITE" id="PS50057"/>
    </source>
</evidence>
<comment type="similarity">
    <text evidence="12">Belongs to the protein kinase superfamily. Tyr protein kinase family. JAK subfamily.</text>
</comment>
<keyword evidence="10 12" id="KW-0829">Tyrosine-protein kinase</keyword>
<keyword evidence="3 12" id="KW-0808">Transferase</keyword>
<evidence type="ECO:0000256" key="13">
    <source>
        <dbReference type="PIRSR" id="PIRSR000636-1"/>
    </source>
</evidence>
<dbReference type="GO" id="GO:0050793">
    <property type="term" value="P:regulation of developmental process"/>
    <property type="evidence" value="ECO:0007669"/>
    <property type="project" value="UniProtKB-ARBA"/>
</dbReference>
<dbReference type="FunFam" id="3.30.200.20:FF:000293">
    <property type="entry name" value="Tyrosine-protein kinase"/>
    <property type="match status" value="1"/>
</dbReference>
<feature type="active site" description="Proton acceptor" evidence="13">
    <location>
        <position position="996"/>
    </location>
</feature>
<keyword evidence="9" id="KW-0472">Membrane</keyword>
<dbReference type="Pfam" id="PF18379">
    <property type="entry name" value="FERM_F1"/>
    <property type="match status" value="1"/>
</dbReference>
<gene>
    <name evidence="19" type="ORF">EOD39_11790</name>
</gene>
<dbReference type="PRINTS" id="PR00109">
    <property type="entry name" value="TYRKINASE"/>
</dbReference>
<dbReference type="SUPFAM" id="SSF50729">
    <property type="entry name" value="PH domain-like"/>
    <property type="match status" value="1"/>
</dbReference>
<dbReference type="CDD" id="cd14473">
    <property type="entry name" value="FERM_B-lobe"/>
    <property type="match status" value="1"/>
</dbReference>
<keyword evidence="6 12" id="KW-0418">Kinase</keyword>
<dbReference type="Pfam" id="PF21990">
    <property type="entry name" value="SH2_1"/>
    <property type="match status" value="1"/>
</dbReference>
<dbReference type="FunFam" id="1.10.510.10:FF:000110">
    <property type="entry name" value="Tyrosine-protein kinase"/>
    <property type="match status" value="1"/>
</dbReference>
<evidence type="ECO:0000256" key="11">
    <source>
        <dbReference type="ARBA" id="ARBA00051245"/>
    </source>
</evidence>
<dbReference type="GO" id="GO:0012505">
    <property type="term" value="C:endomembrane system"/>
    <property type="evidence" value="ECO:0007669"/>
    <property type="project" value="UniProtKB-SubCell"/>
</dbReference>
<dbReference type="Proteomes" id="UP000289886">
    <property type="component" value="Unassembled WGS sequence"/>
</dbReference>
<keyword evidence="8" id="KW-0727">SH2 domain</keyword>
<keyword evidence="2" id="KW-0597">Phosphoprotein</keyword>
<feature type="binding site" evidence="14">
    <location>
        <begin position="874"/>
        <end position="882"/>
    </location>
    <ligand>
        <name>ATP</name>
        <dbReference type="ChEBI" id="CHEBI:30616"/>
    </ligand>
</feature>
<keyword evidence="20" id="KW-1185">Reference proteome</keyword>
<dbReference type="GO" id="GO:0005524">
    <property type="term" value="F:ATP binding"/>
    <property type="evidence" value="ECO:0007669"/>
    <property type="project" value="UniProtKB-UniRule"/>
</dbReference>
<dbReference type="InterPro" id="IPR000299">
    <property type="entry name" value="FERM_domain"/>
</dbReference>
<dbReference type="PANTHER" id="PTHR45807">
    <property type="entry name" value="TYROSINE-PROTEIN KINASE HOPSCOTCH"/>
    <property type="match status" value="1"/>
</dbReference>
<dbReference type="EMBL" id="SCEB01214229">
    <property type="protein sequence ID" value="RXM36478.1"/>
    <property type="molecule type" value="Genomic_DNA"/>
</dbReference>
<dbReference type="GO" id="GO:0005131">
    <property type="term" value="F:growth hormone receptor binding"/>
    <property type="evidence" value="ECO:0007669"/>
    <property type="project" value="TreeGrafter"/>
</dbReference>
<dbReference type="InterPro" id="IPR020776">
    <property type="entry name" value="Tyr_kinase_non-rcpt_Jak1"/>
</dbReference>
<dbReference type="InterPro" id="IPR019748">
    <property type="entry name" value="FERM_central"/>
</dbReference>
<dbReference type="InterPro" id="IPR041381">
    <property type="entry name" value="JAK1-3/TYK2_PHL_dom"/>
</dbReference>
<dbReference type="InterPro" id="IPR017441">
    <property type="entry name" value="Protein_kinase_ATP_BS"/>
</dbReference>
<dbReference type="GO" id="GO:0019221">
    <property type="term" value="P:cytokine-mediated signaling pathway"/>
    <property type="evidence" value="ECO:0007669"/>
    <property type="project" value="TreeGrafter"/>
</dbReference>
<dbReference type="AlphaFoldDB" id="A0A444UMW8"/>
<dbReference type="InterPro" id="IPR036860">
    <property type="entry name" value="SH2_dom_sf"/>
</dbReference>
<dbReference type="PROSITE" id="PS00107">
    <property type="entry name" value="PROTEIN_KINASE_ATP"/>
    <property type="match status" value="1"/>
</dbReference>
<dbReference type="GO" id="GO:0035556">
    <property type="term" value="P:intracellular signal transduction"/>
    <property type="evidence" value="ECO:0007669"/>
    <property type="project" value="InterPro"/>
</dbReference>
<evidence type="ECO:0000256" key="1">
    <source>
        <dbReference type="ARBA" id="ARBA00004308"/>
    </source>
</evidence>
<dbReference type="PANTHER" id="PTHR45807:SF5">
    <property type="entry name" value="TYROSINE-PROTEIN KINASE JAK1"/>
    <property type="match status" value="1"/>
</dbReference>
<dbReference type="InterPro" id="IPR001245">
    <property type="entry name" value="Ser-Thr/Tyr_kinase_cat_dom"/>
</dbReference>
<dbReference type="SUPFAM" id="SSF56112">
    <property type="entry name" value="Protein kinase-like (PK-like)"/>
    <property type="match status" value="2"/>
</dbReference>
<dbReference type="Pfam" id="PF17887">
    <property type="entry name" value="Jak1_Phl"/>
    <property type="match status" value="1"/>
</dbReference>
<dbReference type="GO" id="GO:0005856">
    <property type="term" value="C:cytoskeleton"/>
    <property type="evidence" value="ECO:0007669"/>
    <property type="project" value="UniProtKB-UniRule"/>
</dbReference>
<evidence type="ECO:0000256" key="7">
    <source>
        <dbReference type="ARBA" id="ARBA00022840"/>
    </source>
</evidence>
<dbReference type="SMART" id="SM00219">
    <property type="entry name" value="TyrKc"/>
    <property type="match status" value="2"/>
</dbReference>
<dbReference type="EC" id="2.7.10.2" evidence="12 16"/>
<evidence type="ECO:0000256" key="8">
    <source>
        <dbReference type="ARBA" id="ARBA00022999"/>
    </source>
</evidence>
<dbReference type="InterPro" id="IPR019749">
    <property type="entry name" value="Band_41_domain"/>
</dbReference>
<evidence type="ECO:0000313" key="19">
    <source>
        <dbReference type="EMBL" id="RXM36478.1"/>
    </source>
</evidence>
<dbReference type="InterPro" id="IPR000980">
    <property type="entry name" value="SH2"/>
</dbReference>
<accession>A0A444UMW8</accession>
<dbReference type="PROSITE" id="PS50057">
    <property type="entry name" value="FERM_3"/>
    <property type="match status" value="1"/>
</dbReference>
<dbReference type="GO" id="GO:0004715">
    <property type="term" value="F:non-membrane spanning protein tyrosine kinase activity"/>
    <property type="evidence" value="ECO:0007669"/>
    <property type="project" value="UniProtKB-UniRule"/>
</dbReference>
<dbReference type="GO" id="GO:0005829">
    <property type="term" value="C:cytosol"/>
    <property type="evidence" value="ECO:0007669"/>
    <property type="project" value="TreeGrafter"/>
</dbReference>
<evidence type="ECO:0000256" key="5">
    <source>
        <dbReference type="ARBA" id="ARBA00022741"/>
    </source>
</evidence>
<comment type="caution">
    <text evidence="19">The sequence shown here is derived from an EMBL/GenBank/DDBJ whole genome shotgun (WGS) entry which is preliminary data.</text>
</comment>
<evidence type="ECO:0000259" key="17">
    <source>
        <dbReference type="PROSITE" id="PS50011"/>
    </source>
</evidence>
<dbReference type="InterPro" id="IPR051286">
    <property type="entry name" value="JAK"/>
</dbReference>
<dbReference type="InterPro" id="IPR011009">
    <property type="entry name" value="Kinase-like_dom_sf"/>
</dbReference>
<dbReference type="Gene3D" id="3.30.200.20">
    <property type="entry name" value="Phosphorylase Kinase, domain 1"/>
    <property type="match status" value="2"/>
</dbReference>
<name>A0A444UMW8_ACIRT</name>
<dbReference type="GO" id="GO:0048468">
    <property type="term" value="P:cell development"/>
    <property type="evidence" value="ECO:0007669"/>
    <property type="project" value="UniProtKB-ARBA"/>
</dbReference>
<dbReference type="Pfam" id="PF07714">
    <property type="entry name" value="PK_Tyr_Ser-Thr"/>
    <property type="match status" value="2"/>
</dbReference>
<dbReference type="InterPro" id="IPR008266">
    <property type="entry name" value="Tyr_kinase_AS"/>
</dbReference>
<feature type="domain" description="Protein kinase" evidence="17">
    <location>
        <begin position="574"/>
        <end position="848"/>
    </location>
</feature>